<comment type="cofactor">
    <cofactor evidence="1 16 17">
        <name>Na(+)</name>
        <dbReference type="ChEBI" id="CHEBI:29101"/>
    </cofactor>
</comment>
<reference evidence="18 19" key="1">
    <citation type="journal article" date="2014" name="Genome Announc.">
        <title>Draft Genome Sequence of Marinomonas sp. Strain D104, a Polycyclic Aromatic Hydrocarbon-Degrading Bacterium from the Deep-Sea Sediment of the Arctic Ocean.</title>
        <authorList>
            <person name="Dong C."/>
            <person name="Bai X."/>
            <person name="Lai Q."/>
            <person name="Xie Y."/>
            <person name="Chen X."/>
            <person name="Shao Z."/>
        </authorList>
    </citation>
    <scope>NUCLEOTIDE SEQUENCE [LARGE SCALE GENOMIC DNA]</scope>
    <source>
        <strain evidence="18 19">D104</strain>
    </source>
</reference>
<evidence type="ECO:0000313" key="18">
    <source>
        <dbReference type="EMBL" id="ETI61133.1"/>
    </source>
</evidence>
<comment type="subcellular location">
    <subcellularLocation>
        <location evidence="3 16 17">Cell membrane</location>
        <topology evidence="3 16 17">Single-pass membrane protein</topology>
    </subcellularLocation>
</comment>
<dbReference type="HAMAP" id="MF_00404">
    <property type="entry name" value="OadG"/>
    <property type="match status" value="1"/>
</dbReference>
<evidence type="ECO:0000256" key="4">
    <source>
        <dbReference type="ARBA" id="ARBA00005844"/>
    </source>
</evidence>
<accession>W1S205</accession>
<dbReference type="PATRIC" id="fig|1208321.3.peg.1313"/>
<evidence type="ECO:0000256" key="5">
    <source>
        <dbReference type="ARBA" id="ARBA00011869"/>
    </source>
</evidence>
<dbReference type="Pfam" id="PF04277">
    <property type="entry name" value="OAD_gamma"/>
    <property type="match status" value="1"/>
</dbReference>
<keyword evidence="6 16" id="KW-0813">Transport</keyword>
<comment type="similarity">
    <text evidence="4 16 17">Belongs to the OadG family.</text>
</comment>
<keyword evidence="12 16" id="KW-0406">Ion transport</keyword>
<dbReference type="eggNOG" id="COG3630">
    <property type="taxonomic scope" value="Bacteria"/>
</dbReference>
<comment type="function">
    <text evidence="2 16 17">Catalyzes the decarboxylation of oxaloacetate coupled to Na(+) translocation.</text>
</comment>
<dbReference type="EMBL" id="AYOZ01000009">
    <property type="protein sequence ID" value="ETI61133.1"/>
    <property type="molecule type" value="Genomic_DNA"/>
</dbReference>
<dbReference type="STRING" id="1208321.D104_06640"/>
<dbReference type="AlphaFoldDB" id="W1S205"/>
<dbReference type="GO" id="GO:0008948">
    <property type="term" value="F:oxaloacetate decarboxylase activity"/>
    <property type="evidence" value="ECO:0007669"/>
    <property type="project" value="UniProtKB-UniRule"/>
</dbReference>
<dbReference type="EC" id="7.2.4.2" evidence="16"/>
<evidence type="ECO:0000256" key="3">
    <source>
        <dbReference type="ARBA" id="ARBA00004162"/>
    </source>
</evidence>
<evidence type="ECO:0000313" key="19">
    <source>
        <dbReference type="Proteomes" id="UP000018857"/>
    </source>
</evidence>
<evidence type="ECO:0000256" key="1">
    <source>
        <dbReference type="ARBA" id="ARBA00001959"/>
    </source>
</evidence>
<protein>
    <recommendedName>
        <fullName evidence="16">Probable oxaloacetate decarboxylase gamma chain</fullName>
        <ecNumber evidence="16">7.2.4.2</ecNumber>
    </recommendedName>
</protein>
<keyword evidence="19" id="KW-1185">Reference proteome</keyword>
<keyword evidence="8 16" id="KW-0812">Transmembrane</keyword>
<evidence type="ECO:0000256" key="10">
    <source>
        <dbReference type="ARBA" id="ARBA00022989"/>
    </source>
</evidence>
<sequence length="107" mass="11607">MLLFVVHLSTSKHHKQVESKGIDAMSGLFEDGLGLMVLGMGFVFLFLVILIFATGYMSRLLNHFFPEVLPVVTARPVASAPDSSGVDAQLTAVITAAVHQHRNNKNS</sequence>
<keyword evidence="9 16" id="KW-1278">Translocase</keyword>
<dbReference type="Proteomes" id="UP000018857">
    <property type="component" value="Unassembled WGS sequence"/>
</dbReference>
<gene>
    <name evidence="16" type="primary">oadG</name>
    <name evidence="18" type="ORF">D104_06640</name>
</gene>
<evidence type="ECO:0000256" key="8">
    <source>
        <dbReference type="ARBA" id="ARBA00022692"/>
    </source>
</evidence>
<comment type="subunit">
    <text evidence="5 16">Heterotrimer of an alpha, a beta and a gamma subunit.</text>
</comment>
<dbReference type="GO" id="GO:0036376">
    <property type="term" value="P:sodium ion export across plasma membrane"/>
    <property type="evidence" value="ECO:0007669"/>
    <property type="project" value="InterPro"/>
</dbReference>
<organism evidence="18 19">
    <name type="scientific">Marinomonas profundimaris</name>
    <dbReference type="NCBI Taxonomy" id="1208321"/>
    <lineage>
        <taxon>Bacteria</taxon>
        <taxon>Pseudomonadati</taxon>
        <taxon>Pseudomonadota</taxon>
        <taxon>Gammaproteobacteria</taxon>
        <taxon>Oceanospirillales</taxon>
        <taxon>Oceanospirillaceae</taxon>
        <taxon>Marinomonas</taxon>
    </lineage>
</organism>
<evidence type="ECO:0000256" key="16">
    <source>
        <dbReference type="HAMAP-Rule" id="MF_00404"/>
    </source>
</evidence>
<keyword evidence="7 16" id="KW-1003">Cell membrane</keyword>
<evidence type="ECO:0000256" key="17">
    <source>
        <dbReference type="RuleBase" id="RU004278"/>
    </source>
</evidence>
<dbReference type="GO" id="GO:0005886">
    <property type="term" value="C:plasma membrane"/>
    <property type="evidence" value="ECO:0007669"/>
    <property type="project" value="UniProtKB-SubCell"/>
</dbReference>
<evidence type="ECO:0000256" key="2">
    <source>
        <dbReference type="ARBA" id="ARBA00003002"/>
    </source>
</evidence>
<comment type="caution">
    <text evidence="18">The sequence shown here is derived from an EMBL/GenBank/DDBJ whole genome shotgun (WGS) entry which is preliminary data.</text>
</comment>
<evidence type="ECO:0000256" key="9">
    <source>
        <dbReference type="ARBA" id="ARBA00022967"/>
    </source>
</evidence>
<dbReference type="InterPro" id="IPR023424">
    <property type="entry name" value="OadG"/>
</dbReference>
<keyword evidence="14 16" id="KW-0739">Sodium transport</keyword>
<dbReference type="NCBIfam" id="TIGR01195">
    <property type="entry name" value="oadG_fam"/>
    <property type="match status" value="1"/>
</dbReference>
<evidence type="ECO:0000256" key="11">
    <source>
        <dbReference type="ARBA" id="ARBA00023053"/>
    </source>
</evidence>
<name>W1S205_9GAMM</name>
<keyword evidence="18" id="KW-0456">Lyase</keyword>
<keyword evidence="13 16" id="KW-0472">Membrane</keyword>
<evidence type="ECO:0000256" key="14">
    <source>
        <dbReference type="ARBA" id="ARBA00023201"/>
    </source>
</evidence>
<keyword evidence="11 16" id="KW-0915">Sodium</keyword>
<evidence type="ECO:0000256" key="6">
    <source>
        <dbReference type="ARBA" id="ARBA00022448"/>
    </source>
</evidence>
<dbReference type="GO" id="GO:0015081">
    <property type="term" value="F:sodium ion transmembrane transporter activity"/>
    <property type="evidence" value="ECO:0007669"/>
    <property type="project" value="UniProtKB-UniRule"/>
</dbReference>
<dbReference type="GO" id="GO:0015451">
    <property type="term" value="F:decarboxylation-driven active transmembrane transporter activity"/>
    <property type="evidence" value="ECO:0007669"/>
    <property type="project" value="UniProtKB-EC"/>
</dbReference>
<evidence type="ECO:0000256" key="15">
    <source>
        <dbReference type="ARBA" id="ARBA00048176"/>
    </source>
</evidence>
<evidence type="ECO:0000256" key="13">
    <source>
        <dbReference type="ARBA" id="ARBA00023136"/>
    </source>
</evidence>
<evidence type="ECO:0000256" key="12">
    <source>
        <dbReference type="ARBA" id="ARBA00023065"/>
    </source>
</evidence>
<keyword evidence="10 16" id="KW-1133">Transmembrane helix</keyword>
<comment type="catalytic activity">
    <reaction evidence="15 16 17">
        <text>oxaloacetate + 2 Na(+)(in) + H(+) = pyruvate + 2 Na(+)(out) + CO2</text>
        <dbReference type="Rhea" id="RHEA:57724"/>
        <dbReference type="ChEBI" id="CHEBI:15361"/>
        <dbReference type="ChEBI" id="CHEBI:15378"/>
        <dbReference type="ChEBI" id="CHEBI:16452"/>
        <dbReference type="ChEBI" id="CHEBI:16526"/>
        <dbReference type="ChEBI" id="CHEBI:29101"/>
        <dbReference type="EC" id="7.2.4.2"/>
    </reaction>
</comment>
<proteinExistence type="inferred from homology"/>
<dbReference type="InterPro" id="IPR005899">
    <property type="entry name" value="Na_pump_deCOase"/>
</dbReference>
<evidence type="ECO:0000256" key="7">
    <source>
        <dbReference type="ARBA" id="ARBA00022475"/>
    </source>
</evidence>
<feature type="transmembrane region" description="Helical" evidence="16 17">
    <location>
        <begin position="33"/>
        <end position="53"/>
    </location>
</feature>